<organism evidence="1 2">
    <name type="scientific">Deinococcus xinjiangensis</name>
    <dbReference type="NCBI Taxonomy" id="457454"/>
    <lineage>
        <taxon>Bacteria</taxon>
        <taxon>Thermotogati</taxon>
        <taxon>Deinococcota</taxon>
        <taxon>Deinococci</taxon>
        <taxon>Deinococcales</taxon>
        <taxon>Deinococcaceae</taxon>
        <taxon>Deinococcus</taxon>
    </lineage>
</organism>
<evidence type="ECO:0000313" key="1">
    <source>
        <dbReference type="EMBL" id="GAA5504217.1"/>
    </source>
</evidence>
<sequence>MSGIWRVADDYHREEGFHLFTEEGGHRFEIHKRHGQGGRLWEVKENGQVIGSCQKVGEAKALILKCLAERQGDGERLTLDGLLLALDALKGKWRKQGATFSGEVIQEQGRVTAAFEFDELAYQVTILNDKTIQVYELASDARRPVMVPRGKGFTRTEGYDC</sequence>
<reference evidence="1 2" key="1">
    <citation type="submission" date="2024-02" db="EMBL/GenBank/DDBJ databases">
        <title>Deinococcus xinjiangensis NBRC 107630.</title>
        <authorList>
            <person name="Ichikawa N."/>
            <person name="Katano-Makiyama Y."/>
            <person name="Hidaka K."/>
        </authorList>
    </citation>
    <scope>NUCLEOTIDE SEQUENCE [LARGE SCALE GENOMIC DNA]</scope>
    <source>
        <strain evidence="1 2">NBRC 107630</strain>
    </source>
</reference>
<proteinExistence type="predicted"/>
<protein>
    <submittedName>
        <fullName evidence="1">Uncharacterized protein</fullName>
    </submittedName>
</protein>
<dbReference type="Proteomes" id="UP001458946">
    <property type="component" value="Unassembled WGS sequence"/>
</dbReference>
<name>A0ABP9VKM6_9DEIO</name>
<evidence type="ECO:0000313" key="2">
    <source>
        <dbReference type="Proteomes" id="UP001458946"/>
    </source>
</evidence>
<comment type="caution">
    <text evidence="1">The sequence shown here is derived from an EMBL/GenBank/DDBJ whole genome shotgun (WGS) entry which is preliminary data.</text>
</comment>
<dbReference type="EMBL" id="BAABRN010000097">
    <property type="protein sequence ID" value="GAA5504217.1"/>
    <property type="molecule type" value="Genomic_DNA"/>
</dbReference>
<dbReference type="RefSeq" id="WP_353544184.1">
    <property type="nucleotide sequence ID" value="NZ_BAABRN010000097.1"/>
</dbReference>
<gene>
    <name evidence="1" type="ORF">Dxin01_03986</name>
</gene>
<keyword evidence="2" id="KW-1185">Reference proteome</keyword>
<accession>A0ABP9VKM6</accession>